<dbReference type="Proteomes" id="UP000001918">
    <property type="component" value="Chromosome"/>
</dbReference>
<dbReference type="OrthoDB" id="3825664at2"/>
<name>D1A5R8_THECD</name>
<keyword evidence="2" id="KW-1185">Reference proteome</keyword>
<dbReference type="SUPFAM" id="SSF69754">
    <property type="entry name" value="Ribosome binding protein Y (YfiA homologue)"/>
    <property type="match status" value="1"/>
</dbReference>
<dbReference type="AlphaFoldDB" id="D1A5R8"/>
<dbReference type="HOGENOM" id="CLU_2276133_0_0_11"/>
<dbReference type="RefSeq" id="WP_012852997.1">
    <property type="nucleotide sequence ID" value="NC_013510.1"/>
</dbReference>
<dbReference type="EMBL" id="CP001738">
    <property type="protein sequence ID" value="ACY98213.1"/>
    <property type="molecule type" value="Genomic_DNA"/>
</dbReference>
<sequence length="102" mass="10890">MHDGKDREPLVQTVTSGRVAEDDVARAERAVRSVLAGVPGRTASARVTLTVLGEPAPPRPALAQAIVELDGRRLRAQAAARSLPEAIELMQHRLAHKASWAA</sequence>
<reference evidence="1 2" key="1">
    <citation type="journal article" date="2011" name="Stand. Genomic Sci.">
        <title>Complete genome sequence of Thermomonospora curvata type strain (B9).</title>
        <authorList>
            <person name="Chertkov O."/>
            <person name="Sikorski J."/>
            <person name="Nolan M."/>
            <person name="Lapidus A."/>
            <person name="Lucas S."/>
            <person name="Del Rio T.G."/>
            <person name="Tice H."/>
            <person name="Cheng J.F."/>
            <person name="Goodwin L."/>
            <person name="Pitluck S."/>
            <person name="Liolios K."/>
            <person name="Ivanova N."/>
            <person name="Mavromatis K."/>
            <person name="Mikhailova N."/>
            <person name="Ovchinnikova G."/>
            <person name="Pati A."/>
            <person name="Chen A."/>
            <person name="Palaniappan K."/>
            <person name="Djao O.D."/>
            <person name="Land M."/>
            <person name="Hauser L."/>
            <person name="Chang Y.J."/>
            <person name="Jeffries C.D."/>
            <person name="Brettin T."/>
            <person name="Han C."/>
            <person name="Detter J.C."/>
            <person name="Rohde M."/>
            <person name="Goker M."/>
            <person name="Woyke T."/>
            <person name="Bristow J."/>
            <person name="Eisen J.A."/>
            <person name="Markowitz V."/>
            <person name="Hugenholtz P."/>
            <person name="Klenk H.P."/>
            <person name="Kyrpides N.C."/>
        </authorList>
    </citation>
    <scope>NUCLEOTIDE SEQUENCE [LARGE SCALE GENOMIC DNA]</scope>
    <source>
        <strain evidence="2">ATCC 19995 / DSM 43183 / JCM 3096 / KCTC 9072 / NBRC 15933 / NCIMB 10081 / Henssen B9</strain>
    </source>
</reference>
<proteinExistence type="predicted"/>
<evidence type="ECO:0000313" key="1">
    <source>
        <dbReference type="EMBL" id="ACY98213.1"/>
    </source>
</evidence>
<protein>
    <submittedName>
        <fullName evidence="1">Uncharacterized protein</fullName>
    </submittedName>
</protein>
<accession>D1A5R8</accession>
<dbReference type="KEGG" id="tcu:Tcur_2661"/>
<organism evidence="1 2">
    <name type="scientific">Thermomonospora curvata (strain ATCC 19995 / DSM 43183 / JCM 3096 / KCTC 9072 / NBRC 15933 / NCIMB 10081 / Henssen B9)</name>
    <dbReference type="NCBI Taxonomy" id="471852"/>
    <lineage>
        <taxon>Bacteria</taxon>
        <taxon>Bacillati</taxon>
        <taxon>Actinomycetota</taxon>
        <taxon>Actinomycetes</taxon>
        <taxon>Streptosporangiales</taxon>
        <taxon>Thermomonosporaceae</taxon>
        <taxon>Thermomonospora</taxon>
    </lineage>
</organism>
<evidence type="ECO:0000313" key="2">
    <source>
        <dbReference type="Proteomes" id="UP000001918"/>
    </source>
</evidence>
<gene>
    <name evidence="1" type="ordered locus">Tcur_2661</name>
</gene>
<dbReference type="InterPro" id="IPR036567">
    <property type="entry name" value="RHF-like"/>
</dbReference>